<dbReference type="InterPro" id="IPR027417">
    <property type="entry name" value="P-loop_NTPase"/>
</dbReference>
<feature type="domain" description="Integrase catalytic" evidence="14">
    <location>
        <begin position="1980"/>
        <end position="2144"/>
    </location>
</feature>
<feature type="domain" description="Reverse transcriptase" evidence="12">
    <location>
        <begin position="1531"/>
        <end position="1710"/>
    </location>
</feature>
<keyword evidence="2" id="KW-0645">Protease</keyword>
<keyword evidence="6" id="KW-0547">Nucleotide-binding</keyword>
<feature type="domain" description="ABC transporter" evidence="13">
    <location>
        <begin position="10"/>
        <end position="253"/>
    </location>
</feature>
<evidence type="ECO:0000256" key="11">
    <source>
        <dbReference type="SAM" id="MobiDB-lite"/>
    </source>
</evidence>
<dbReference type="Pfam" id="PF03732">
    <property type="entry name" value="Retrotrans_gag"/>
    <property type="match status" value="1"/>
</dbReference>
<dbReference type="SUPFAM" id="SSF56672">
    <property type="entry name" value="DNA/RNA polymerases"/>
    <property type="match status" value="1"/>
</dbReference>
<dbReference type="CDD" id="cd00303">
    <property type="entry name" value="retropepsin_like"/>
    <property type="match status" value="1"/>
</dbReference>
<dbReference type="GO" id="GO:0006508">
    <property type="term" value="P:proteolysis"/>
    <property type="evidence" value="ECO:0007669"/>
    <property type="project" value="UniProtKB-KW"/>
</dbReference>
<evidence type="ECO:0000256" key="10">
    <source>
        <dbReference type="ARBA" id="ARBA00022918"/>
    </source>
</evidence>
<sequence>MVVNEQNSMVVINKLKFTYPGLDGHPPPGSVPLIEDFSLTLDAGDRCLLVGSNGAGKTTILKILGGKHMVEPEMVRVLGRSAFHDTSLTSSGDLAYLGGEWRREVAFAGFDVAIQMDISAEQMLFGVSGVNPQRRAELIKVLDIDLSWRMHKVSDGQRRRVQIGMGLLKEFKVLLLDEITVDLDVLARADLLTFLKKECEERGATIIYATHIFDGLENWPSHIVYVAHGNLQLASTMNEIKKMSNLSLMRTVEQWLRKERDEERKRRKDRKAKGLPEFDRHIDGTRVTGDPIRVVNNGWAAGRLNSTVAVARSMKNKLAEDSITFAMGFVSHNAMEKILNEVDRSHRFVLTVANCGCQLRTCFGLPCAHELAMYFGSGLPIPLNCIDPFWTKLDLLPSINVDYGDVGYDKVVEMFEETFNNQSISVKFKLKRGLIGVRVEVPRENYLRRYKVQGPTIQPISHLTLLRYQCGMAVITVHWASHFAMFVTSVRVPVALVGRDFDGVCADRVPENGSVLFSDHCWGFENDFSGDVRTEGVGGIPTCWGFVRLVFKALMADQVLEDSVAVKDNGRSSVAVKDKGEHTKAFLRALKYTDGSVLEQAKIYKLKNLGKMELLTSDTSGCTFMLGFDNLRNQRVAPIQWTVRNLNDRNRLLACILHICKDALGRLPKVVGIDIVELALWAKEHNSTDSKKQNLKDGSSGDLLSEGHTIVTVGNDLLSQAEEEEMEALLGTYVMGIGEAEIFSERLKRELHALEVANISTRDEDYLVDTIAVHDIMGILDPVFANPNICKDEQITETLKKMRDLSEGAKKLGVTANVQRLFSLLETIKFVSKLIVPSTMTRHPVYSRLQLEVNELEEMIQSNEHGGSSAQGVDRLLANAVEKLNSAKMCWPTRKGPIILVLSFSFHPSAMPPRKDTTSSDDLPPTITDQLNQLIAVTTNAATSQTSINNQLAALLKATKNLNSKLDTQTETTARLVNHVTELSDHLHLESTIRDPKTPPPFKTPPHKTQPSQPCQPKINLPLFDGSNPLGWIFQAENFFSYYQIPLGERVPLTAFYFIGDALAWYQHLANNDLLGSWTAFKREVELRFGPSTYENHEATLFKLRQTSTVAAFQTEFEKISNRVTGLSQQTLRNCFISGLKPDIQSELAILNPLTLYQVGALARLVEDKLAQPNKSKFSTFYKSSQTTSTPSSATASTTFSDKSNNLSTPPLLPSPPKPLPFTKLSPEAIQQRRKDGLCFRCPEKFFPGHKCSPPQFLLIVDNDDNVITSPDPTSPSTTTDLQPSLFMSLSEAAFFGMQSMQTLRVTGFIAGQPVTVLIDCGSTHNIVQPRIVFALNLLTKPLEPFAVMVGNGQFIHCQGYCPDVSLQLQKATFHIPFFVFPVQGADVVLGISWLGTLGTLTANFSVPEITFTTHGTTTTVRGEPLSQPISSSSISTLIRHGSVSALHALFVDEITPLPTPPLITPHPDTQIHTLLQTFKLLFDKPHSLPPPRNHDHHIPLNNNNHPINVKPYRYPHFQKQIMTQLINEMLQDGIIRPSQSPFSSPVLLVKKKDGTWRFCVDYRALNAVTIRDRFPIPTIDELIDELHGATIFSKIDLRFGYHQIRVADSDIQKTAFRTSDGHYEFLVMSFGLTNAPSTFQAAMNDLFRPVLRRFVLVFFDDILIYSHNIQEHYSHLRYVFELLVQHHFYAKSSKCDFAVSDISFLEAAATAFASLKSHMQDLVTLALPNFKDPFDLTTDASGTAIGAVLSQQNRPIAFFSKKLVPTMQAQSTYTKELYAITEAVRKWRQYLLGRRFRIFTDHHSLKHLLTQTIQTPEQQKWITKLIGYDFEIHFKPGKDNSVADALSRLHLHSMLAFSHPTAPWLDKIRVYFSSNQLGQQLVDQILTDPTSFPNHTFRDGLIHVHGKTLVPPISDLRNRLLQEFHSSLVGGHSGINATVKRISASFSWLRLKRDVAEFVKNCEVCQATKTPNHKPYGLLQPLPIPESTWNDISMDFISALPPSKGRTTIWVIVDRLSKFAHFIALPNHYTAVLLVHIFMKEIYRLYGLPKSIVSDRDPTFTSRFWKEMFKQMGTKLLHSSAYHPQTDGQTEVVNRCLEAYLRAFVFDNPSAWERYLYLAEFSYNTNYHSAINMSPFKALYGKDVTSIHDYVPSSDPIALQAHSGDIILQRSRREVKKPAKFMD</sequence>
<dbReference type="Pfam" id="PF15277">
    <property type="entry name" value="Sec3-PIP2_bind"/>
    <property type="match status" value="1"/>
</dbReference>
<dbReference type="PROSITE" id="PS50878">
    <property type="entry name" value="RT_POL"/>
    <property type="match status" value="1"/>
</dbReference>
<reference evidence="15 16" key="1">
    <citation type="submission" date="2019-05" db="EMBL/GenBank/DDBJ databases">
        <title>Mikania micrantha, genome provides insights into the molecular mechanism of rapid growth.</title>
        <authorList>
            <person name="Liu B."/>
        </authorList>
    </citation>
    <scope>NUCLEOTIDE SEQUENCE [LARGE SCALE GENOMIC DNA]</scope>
    <source>
        <strain evidence="15">NLD-2019</strain>
        <tissue evidence="15">Leaf</tissue>
    </source>
</reference>
<dbReference type="Pfam" id="PF00665">
    <property type="entry name" value="rve"/>
    <property type="match status" value="1"/>
</dbReference>
<feature type="region of interest" description="Disordered" evidence="11">
    <location>
        <begin position="990"/>
        <end position="1014"/>
    </location>
</feature>
<dbReference type="InterPro" id="IPR043502">
    <property type="entry name" value="DNA/RNA_pol_sf"/>
</dbReference>
<evidence type="ECO:0000256" key="5">
    <source>
        <dbReference type="ARBA" id="ARBA00022722"/>
    </source>
</evidence>
<evidence type="ECO:0000313" key="15">
    <source>
        <dbReference type="EMBL" id="KAD3640125.1"/>
    </source>
</evidence>
<dbReference type="Pfam" id="PF00005">
    <property type="entry name" value="ABC_tran"/>
    <property type="match status" value="1"/>
</dbReference>
<dbReference type="InterPro" id="IPR050951">
    <property type="entry name" value="Retrovirus_Pol_polyprotein"/>
</dbReference>
<evidence type="ECO:0000256" key="1">
    <source>
        <dbReference type="ARBA" id="ARBA00012493"/>
    </source>
</evidence>
<evidence type="ECO:0000259" key="12">
    <source>
        <dbReference type="PROSITE" id="PS50878"/>
    </source>
</evidence>
<dbReference type="GO" id="GO:0015074">
    <property type="term" value="P:DNA integration"/>
    <property type="evidence" value="ECO:0007669"/>
    <property type="project" value="InterPro"/>
</dbReference>
<feature type="region of interest" description="Disordered" evidence="11">
    <location>
        <begin position="1182"/>
        <end position="1224"/>
    </location>
</feature>
<dbReference type="GO" id="GO:0003676">
    <property type="term" value="F:nucleic acid binding"/>
    <property type="evidence" value="ECO:0007669"/>
    <property type="project" value="InterPro"/>
</dbReference>
<evidence type="ECO:0000313" key="16">
    <source>
        <dbReference type="Proteomes" id="UP000326396"/>
    </source>
</evidence>
<dbReference type="Proteomes" id="UP000326396">
    <property type="component" value="Linkage Group LG5"/>
</dbReference>
<dbReference type="Pfam" id="PF17921">
    <property type="entry name" value="Integrase_H2C2"/>
    <property type="match status" value="1"/>
</dbReference>
<proteinExistence type="predicted"/>
<dbReference type="InterPro" id="IPR043128">
    <property type="entry name" value="Rev_trsase/Diguanyl_cyclase"/>
</dbReference>
<dbReference type="Pfam" id="PF00078">
    <property type="entry name" value="RVT_1"/>
    <property type="match status" value="1"/>
</dbReference>
<evidence type="ECO:0000259" key="13">
    <source>
        <dbReference type="PROSITE" id="PS50893"/>
    </source>
</evidence>
<dbReference type="InterPro" id="IPR041373">
    <property type="entry name" value="RT_RNaseH"/>
</dbReference>
<keyword evidence="4" id="KW-0548">Nucleotidyltransferase</keyword>
<dbReference type="Gene3D" id="1.10.340.70">
    <property type="match status" value="1"/>
</dbReference>
<dbReference type="PROSITE" id="PS50994">
    <property type="entry name" value="INTEGRASE"/>
    <property type="match status" value="1"/>
</dbReference>
<dbReference type="InterPro" id="IPR003439">
    <property type="entry name" value="ABC_transporter-like_ATP-bd"/>
</dbReference>
<evidence type="ECO:0000256" key="6">
    <source>
        <dbReference type="ARBA" id="ARBA00022741"/>
    </source>
</evidence>
<dbReference type="OrthoDB" id="2013610at2759"/>
<dbReference type="GO" id="GO:0003964">
    <property type="term" value="F:RNA-directed DNA polymerase activity"/>
    <property type="evidence" value="ECO:0007669"/>
    <property type="project" value="UniProtKB-KW"/>
</dbReference>
<comment type="caution">
    <text evidence="15">The sequence shown here is derived from an EMBL/GenBank/DDBJ whole genome shotgun (WGS) entry which is preliminary data.</text>
</comment>
<keyword evidence="8" id="KW-0378">Hydrolase</keyword>
<dbReference type="SUPFAM" id="SSF52540">
    <property type="entry name" value="P-loop containing nucleoside triphosphate hydrolases"/>
    <property type="match status" value="1"/>
</dbReference>
<dbReference type="InterPro" id="IPR005162">
    <property type="entry name" value="Retrotrans_gag_dom"/>
</dbReference>
<feature type="compositionally biased region" description="Low complexity" evidence="11">
    <location>
        <begin position="1184"/>
        <end position="1210"/>
    </location>
</feature>
<dbReference type="GO" id="GO:0008233">
    <property type="term" value="F:peptidase activity"/>
    <property type="evidence" value="ECO:0007669"/>
    <property type="project" value="UniProtKB-KW"/>
</dbReference>
<dbReference type="InterPro" id="IPR036397">
    <property type="entry name" value="RNaseH_sf"/>
</dbReference>
<dbReference type="Gene3D" id="2.40.70.10">
    <property type="entry name" value="Acid Proteases"/>
    <property type="match status" value="1"/>
</dbReference>
<dbReference type="Pfam" id="PF17917">
    <property type="entry name" value="RT_RNaseH"/>
    <property type="match status" value="1"/>
</dbReference>
<evidence type="ECO:0000256" key="7">
    <source>
        <dbReference type="ARBA" id="ARBA00022759"/>
    </source>
</evidence>
<keyword evidence="3" id="KW-0808">Transferase</keyword>
<feature type="compositionally biased region" description="Pro residues" evidence="11">
    <location>
        <begin position="1211"/>
        <end position="1220"/>
    </location>
</feature>
<dbReference type="InterPro" id="IPR001584">
    <property type="entry name" value="Integrase_cat-core"/>
</dbReference>
<evidence type="ECO:0000259" key="14">
    <source>
        <dbReference type="PROSITE" id="PS50994"/>
    </source>
</evidence>
<dbReference type="InterPro" id="IPR000477">
    <property type="entry name" value="RT_dom"/>
</dbReference>
<dbReference type="InterPro" id="IPR012337">
    <property type="entry name" value="RNaseH-like_sf"/>
</dbReference>
<evidence type="ECO:0000256" key="2">
    <source>
        <dbReference type="ARBA" id="ARBA00022670"/>
    </source>
</evidence>
<dbReference type="GO" id="GO:0004519">
    <property type="term" value="F:endonuclease activity"/>
    <property type="evidence" value="ECO:0007669"/>
    <property type="project" value="UniProtKB-KW"/>
</dbReference>
<accession>A0A5N6MIK3</accession>
<keyword evidence="5" id="KW-0540">Nuclease</keyword>
<dbReference type="Gene3D" id="3.30.70.270">
    <property type="match status" value="1"/>
</dbReference>
<evidence type="ECO:0000256" key="4">
    <source>
        <dbReference type="ARBA" id="ARBA00022695"/>
    </source>
</evidence>
<dbReference type="Pfam" id="PF08284">
    <property type="entry name" value="RVP_2"/>
    <property type="match status" value="1"/>
</dbReference>
<dbReference type="Gene3D" id="3.10.10.10">
    <property type="entry name" value="HIV Type 1 Reverse Transcriptase, subunit A, domain 1"/>
    <property type="match status" value="1"/>
</dbReference>
<dbReference type="GO" id="GO:0005524">
    <property type="term" value="F:ATP binding"/>
    <property type="evidence" value="ECO:0007669"/>
    <property type="project" value="UniProtKB-KW"/>
</dbReference>
<organism evidence="15 16">
    <name type="scientific">Mikania micrantha</name>
    <name type="common">bitter vine</name>
    <dbReference type="NCBI Taxonomy" id="192012"/>
    <lineage>
        <taxon>Eukaryota</taxon>
        <taxon>Viridiplantae</taxon>
        <taxon>Streptophyta</taxon>
        <taxon>Embryophyta</taxon>
        <taxon>Tracheophyta</taxon>
        <taxon>Spermatophyta</taxon>
        <taxon>Magnoliopsida</taxon>
        <taxon>eudicotyledons</taxon>
        <taxon>Gunneridae</taxon>
        <taxon>Pentapetalae</taxon>
        <taxon>asterids</taxon>
        <taxon>campanulids</taxon>
        <taxon>Asterales</taxon>
        <taxon>Asteraceae</taxon>
        <taxon>Asteroideae</taxon>
        <taxon>Heliantheae alliance</taxon>
        <taxon>Eupatorieae</taxon>
        <taxon>Mikania</taxon>
    </lineage>
</organism>
<keyword evidence="16" id="KW-1185">Reference proteome</keyword>
<dbReference type="CDD" id="cd01647">
    <property type="entry name" value="RT_LTR"/>
    <property type="match status" value="1"/>
</dbReference>
<dbReference type="EMBL" id="SZYD01000015">
    <property type="protein sequence ID" value="KAD3640125.1"/>
    <property type="molecule type" value="Genomic_DNA"/>
</dbReference>
<dbReference type="PANTHER" id="PTHR37984:SF5">
    <property type="entry name" value="PROTEIN NYNRIN-LIKE"/>
    <property type="match status" value="1"/>
</dbReference>
<keyword evidence="10" id="KW-0695">RNA-directed DNA polymerase</keyword>
<dbReference type="Gene3D" id="3.30.420.10">
    <property type="entry name" value="Ribonuclease H-like superfamily/Ribonuclease H"/>
    <property type="match status" value="1"/>
</dbReference>
<protein>
    <recommendedName>
        <fullName evidence="1">RNA-directed DNA polymerase</fullName>
        <ecNumber evidence="1">2.7.7.49</ecNumber>
    </recommendedName>
</protein>
<evidence type="ECO:0000256" key="8">
    <source>
        <dbReference type="ARBA" id="ARBA00022801"/>
    </source>
</evidence>
<name>A0A5N6MIK3_9ASTR</name>
<dbReference type="SMART" id="SM00382">
    <property type="entry name" value="AAA"/>
    <property type="match status" value="1"/>
</dbReference>
<evidence type="ECO:0000256" key="3">
    <source>
        <dbReference type="ARBA" id="ARBA00022679"/>
    </source>
</evidence>
<keyword evidence="7" id="KW-0255">Endonuclease</keyword>
<dbReference type="SUPFAM" id="SSF53098">
    <property type="entry name" value="Ribonuclease H-like"/>
    <property type="match status" value="1"/>
</dbReference>
<dbReference type="FunFam" id="3.10.10.10:FF:000007">
    <property type="entry name" value="Retrovirus-related Pol polyprotein from transposon 17.6-like Protein"/>
    <property type="match status" value="1"/>
</dbReference>
<dbReference type="InterPro" id="IPR021109">
    <property type="entry name" value="Peptidase_aspartic_dom_sf"/>
</dbReference>
<dbReference type="CDD" id="cd09274">
    <property type="entry name" value="RNase_HI_RT_Ty3"/>
    <property type="match status" value="1"/>
</dbReference>
<dbReference type="PANTHER" id="PTHR37984">
    <property type="entry name" value="PROTEIN CBG26694"/>
    <property type="match status" value="1"/>
</dbReference>
<dbReference type="InterPro" id="IPR041588">
    <property type="entry name" value="Integrase_H2C2"/>
</dbReference>
<dbReference type="EC" id="2.7.7.49" evidence="1"/>
<dbReference type="GO" id="GO:0016887">
    <property type="term" value="F:ATP hydrolysis activity"/>
    <property type="evidence" value="ECO:0007669"/>
    <property type="project" value="InterPro"/>
</dbReference>
<dbReference type="InterPro" id="IPR003593">
    <property type="entry name" value="AAA+_ATPase"/>
</dbReference>
<keyword evidence="9" id="KW-0067">ATP-binding</keyword>
<dbReference type="SUPFAM" id="SSF50630">
    <property type="entry name" value="Acid proteases"/>
    <property type="match status" value="1"/>
</dbReference>
<dbReference type="InterPro" id="IPR028258">
    <property type="entry name" value="Sec3-PIP2_bind"/>
</dbReference>
<dbReference type="Gene3D" id="3.40.50.300">
    <property type="entry name" value="P-loop containing nucleotide triphosphate hydrolases"/>
    <property type="match status" value="1"/>
</dbReference>
<dbReference type="Gene3D" id="3.10.20.370">
    <property type="match status" value="1"/>
</dbReference>
<gene>
    <name evidence="15" type="ORF">E3N88_29348</name>
</gene>
<evidence type="ECO:0000256" key="9">
    <source>
        <dbReference type="ARBA" id="ARBA00022840"/>
    </source>
</evidence>
<dbReference type="PROSITE" id="PS50893">
    <property type="entry name" value="ABC_TRANSPORTER_2"/>
    <property type="match status" value="1"/>
</dbReference>